<dbReference type="FunFam" id="2.170.130.10:FF:000008">
    <property type="entry name" value="SusC/RagA family TonB-linked outer membrane protein"/>
    <property type="match status" value="1"/>
</dbReference>
<proteinExistence type="inferred from homology"/>
<dbReference type="InterPro" id="IPR037066">
    <property type="entry name" value="Plug_dom_sf"/>
</dbReference>
<dbReference type="NCBIfam" id="TIGR04057">
    <property type="entry name" value="SusC_RagA_signa"/>
    <property type="match status" value="1"/>
</dbReference>
<dbReference type="Pfam" id="PF07715">
    <property type="entry name" value="Plug"/>
    <property type="match status" value="1"/>
</dbReference>
<dbReference type="NCBIfam" id="TIGR04056">
    <property type="entry name" value="OMP_RagA_SusC"/>
    <property type="match status" value="1"/>
</dbReference>
<keyword evidence="9" id="KW-0675">Receptor</keyword>
<dbReference type="InterPro" id="IPR023996">
    <property type="entry name" value="TonB-dep_OMP_SusC/RagA"/>
</dbReference>
<dbReference type="Gene3D" id="2.40.170.20">
    <property type="entry name" value="TonB-dependent receptor, beta-barrel domain"/>
    <property type="match status" value="1"/>
</dbReference>
<evidence type="ECO:0000313" key="10">
    <source>
        <dbReference type="Proteomes" id="UP000245880"/>
    </source>
</evidence>
<comment type="similarity">
    <text evidence="7">Belongs to the TonB-dependent receptor family.</text>
</comment>
<dbReference type="Gene3D" id="2.170.130.10">
    <property type="entry name" value="TonB-dependent receptor, plug domain"/>
    <property type="match status" value="1"/>
</dbReference>
<evidence type="ECO:0000256" key="3">
    <source>
        <dbReference type="ARBA" id="ARBA00022452"/>
    </source>
</evidence>
<evidence type="ECO:0000256" key="6">
    <source>
        <dbReference type="ARBA" id="ARBA00023237"/>
    </source>
</evidence>
<name>A0A316AT16_9BACT</name>
<reference evidence="9 10" key="1">
    <citation type="submission" date="2018-03" db="EMBL/GenBank/DDBJ databases">
        <title>Genomic Encyclopedia of Archaeal and Bacterial Type Strains, Phase II (KMG-II): from individual species to whole genera.</title>
        <authorList>
            <person name="Goeker M."/>
        </authorList>
    </citation>
    <scope>NUCLEOTIDE SEQUENCE [LARGE SCALE GENOMIC DNA]</scope>
    <source>
        <strain evidence="9 10">DSM 100346</strain>
    </source>
</reference>
<keyword evidence="3 7" id="KW-1134">Transmembrane beta strand</keyword>
<comment type="caution">
    <text evidence="9">The sequence shown here is derived from an EMBL/GenBank/DDBJ whole genome shotgun (WGS) entry which is preliminary data.</text>
</comment>
<keyword evidence="6 7" id="KW-0998">Cell outer membrane</keyword>
<accession>A0A316AT16</accession>
<organism evidence="9 10">
    <name type="scientific">Dyadobacter jejuensis</name>
    <dbReference type="NCBI Taxonomy" id="1082580"/>
    <lineage>
        <taxon>Bacteria</taxon>
        <taxon>Pseudomonadati</taxon>
        <taxon>Bacteroidota</taxon>
        <taxon>Cytophagia</taxon>
        <taxon>Cytophagales</taxon>
        <taxon>Spirosomataceae</taxon>
        <taxon>Dyadobacter</taxon>
    </lineage>
</organism>
<dbReference type="GO" id="GO:0009279">
    <property type="term" value="C:cell outer membrane"/>
    <property type="evidence" value="ECO:0007669"/>
    <property type="project" value="UniProtKB-SubCell"/>
</dbReference>
<dbReference type="Proteomes" id="UP000245880">
    <property type="component" value="Unassembled WGS sequence"/>
</dbReference>
<dbReference type="InterPro" id="IPR036942">
    <property type="entry name" value="Beta-barrel_TonB_sf"/>
</dbReference>
<protein>
    <submittedName>
        <fullName evidence="9">Iron complex outermembrane receptor protein</fullName>
    </submittedName>
</protein>
<dbReference type="InterPro" id="IPR008969">
    <property type="entry name" value="CarboxyPept-like_regulatory"/>
</dbReference>
<feature type="domain" description="TonB-dependent receptor plug" evidence="8">
    <location>
        <begin position="138"/>
        <end position="265"/>
    </location>
</feature>
<evidence type="ECO:0000313" key="9">
    <source>
        <dbReference type="EMBL" id="PWJ60414.1"/>
    </source>
</evidence>
<comment type="subcellular location">
    <subcellularLocation>
        <location evidence="1 7">Cell outer membrane</location>
        <topology evidence="1 7">Multi-pass membrane protein</topology>
    </subcellularLocation>
</comment>
<evidence type="ECO:0000256" key="4">
    <source>
        <dbReference type="ARBA" id="ARBA00022692"/>
    </source>
</evidence>
<dbReference type="RefSeq" id="WP_229203171.1">
    <property type="nucleotide sequence ID" value="NZ_QGDT01000001.1"/>
</dbReference>
<gene>
    <name evidence="9" type="ORF">CLV98_101598</name>
</gene>
<keyword evidence="4 7" id="KW-0812">Transmembrane</keyword>
<dbReference type="InterPro" id="IPR023997">
    <property type="entry name" value="TonB-dep_OMP_SusC/RagA_CS"/>
</dbReference>
<evidence type="ECO:0000256" key="1">
    <source>
        <dbReference type="ARBA" id="ARBA00004571"/>
    </source>
</evidence>
<sequence length="1018" mass="110028">MKNNYSKVMTASEIREVDIRSSYSRILVLFLLVLAALMISSTLSWAQNVSISGRVTDLRSEGIPGVTITVKGTTTGTNSDIDGNYTISAPANASLSFSAIGFVTEEIAIGNKTVINVTLKEDIRALEEVVVVGYGTVKKKDATGAVSAIGAKDFQKGVVTSPEQLMQGRVAGVQISQSSGEPGGGINVRIRGTSSVLGGNNPLFVIDGVPLSGDNTSGSGSSQGVGRQAAKNPLNFLNPDDIASIDILKDASATAIYGSRGANGVVLITTKKGKGKGSLDYGFSVGISNITKKYDLLTADEYRAAGGQDYESTTDWQDEAFRTGITQQHNLSYGGGDQTGNYRFSLGYMDQNGIVEKSNVKRYSVSFNGQKKFINDKLTIGSNLSFANTQDAGVPISENSGFEGDLMGAILKSNPTRSVFNADGSYNQPGNTEPNPMAFLAYSKDNNNTLRALGNINAELEILKGLKFKTVLGFDKSMASRKQALSGDLVASGITGKGRVYVRDVETNNQLWENYFTYDKEFGNVSFNGLLGYSYQSFENSGKSIAAANFRTTDLDVMINNLASAGTILIKDASNLETIGSVVQNSNYTKDELQSYFGRVNVGLSSKYLFTATLRVDGSSKFGGNNKYGYFPSGAFKWKLMEESFMPDGVFDDLALRVGYGVTGNQAIPHNVYDRRDRYSDYTINQDANKIEGGGLNAVAFNNPNLKWESTAALNLGLDFAILKSRLSGSLEFYAKSTKDLLFKVVAAQPAPNPFVFQNLDTDIQNQGVELALNAAVVDHKDFTWEVLFNMAYNKNLVKNLTGTYDTGEINGQGLSGAFAQRLAEGQPLFAFFLREFSGFDEAGNSIYPNGDFQQFLGGKSPLPKLTGGLTNNFRYGNFDASLFFNGVFGNYLYSNTENAFFTQGSFANGRNVTKDVIGNGEGSLNAPEVSTRFLQKGDFVRLQNLSLGYRVPVGDNKVISSARVYITGQNLLTFTKYDGQDPEVTTNKSLNDIPSFGIDYTAYPRARTWTIGVNVSF</sequence>
<evidence type="ECO:0000256" key="2">
    <source>
        <dbReference type="ARBA" id="ARBA00022448"/>
    </source>
</evidence>
<dbReference type="SUPFAM" id="SSF49464">
    <property type="entry name" value="Carboxypeptidase regulatory domain-like"/>
    <property type="match status" value="1"/>
</dbReference>
<dbReference type="EMBL" id="QGDT01000001">
    <property type="protein sequence ID" value="PWJ60414.1"/>
    <property type="molecule type" value="Genomic_DNA"/>
</dbReference>
<dbReference type="InterPro" id="IPR012910">
    <property type="entry name" value="Plug_dom"/>
</dbReference>
<dbReference type="InterPro" id="IPR039426">
    <property type="entry name" value="TonB-dep_rcpt-like"/>
</dbReference>
<dbReference type="PROSITE" id="PS52016">
    <property type="entry name" value="TONB_DEPENDENT_REC_3"/>
    <property type="match status" value="1"/>
</dbReference>
<keyword evidence="5 7" id="KW-0472">Membrane</keyword>
<evidence type="ECO:0000256" key="5">
    <source>
        <dbReference type="ARBA" id="ARBA00023136"/>
    </source>
</evidence>
<dbReference type="Pfam" id="PF13715">
    <property type="entry name" value="CarbopepD_reg_2"/>
    <property type="match status" value="1"/>
</dbReference>
<dbReference type="AlphaFoldDB" id="A0A316AT16"/>
<dbReference type="Gene3D" id="2.60.40.1120">
    <property type="entry name" value="Carboxypeptidase-like, regulatory domain"/>
    <property type="match status" value="1"/>
</dbReference>
<dbReference type="SUPFAM" id="SSF56935">
    <property type="entry name" value="Porins"/>
    <property type="match status" value="1"/>
</dbReference>
<keyword evidence="2 7" id="KW-0813">Transport</keyword>
<evidence type="ECO:0000259" key="8">
    <source>
        <dbReference type="Pfam" id="PF07715"/>
    </source>
</evidence>
<evidence type="ECO:0000256" key="7">
    <source>
        <dbReference type="PROSITE-ProRule" id="PRU01360"/>
    </source>
</evidence>
<keyword evidence="10" id="KW-1185">Reference proteome</keyword>